<protein>
    <recommendedName>
        <fullName evidence="7">Cytochrome b561 bacterial/Ni-hydrogenase domain-containing protein</fullName>
    </recommendedName>
</protein>
<feature type="transmembrane region" description="Helical" evidence="6">
    <location>
        <begin position="23"/>
        <end position="46"/>
    </location>
</feature>
<evidence type="ECO:0000256" key="5">
    <source>
        <dbReference type="ARBA" id="ARBA00023136"/>
    </source>
</evidence>
<keyword evidence="9" id="KW-1185">Reference proteome</keyword>
<dbReference type="RefSeq" id="WP_215863436.1">
    <property type="nucleotide sequence ID" value="NZ_JABELD010000045.1"/>
</dbReference>
<dbReference type="Gene3D" id="1.20.950.20">
    <property type="entry name" value="Transmembrane di-heme cytochromes, Chain C"/>
    <property type="match status" value="1"/>
</dbReference>
<accession>A0ABS5ZQN3</accession>
<keyword evidence="5 6" id="KW-0472">Membrane</keyword>
<keyword evidence="2" id="KW-1003">Cell membrane</keyword>
<evidence type="ECO:0000313" key="9">
    <source>
        <dbReference type="Proteomes" id="UP001197028"/>
    </source>
</evidence>
<evidence type="ECO:0000256" key="6">
    <source>
        <dbReference type="SAM" id="Phobius"/>
    </source>
</evidence>
<dbReference type="InterPro" id="IPR011577">
    <property type="entry name" value="Cyt_b561_bac/Ni-Hgenase"/>
</dbReference>
<comment type="caution">
    <text evidence="8">The sequence shown here is derived from an EMBL/GenBank/DDBJ whole genome shotgun (WGS) entry which is preliminary data.</text>
</comment>
<feature type="transmembrane region" description="Helical" evidence="6">
    <location>
        <begin position="52"/>
        <end position="73"/>
    </location>
</feature>
<evidence type="ECO:0000256" key="2">
    <source>
        <dbReference type="ARBA" id="ARBA00022475"/>
    </source>
</evidence>
<feature type="domain" description="Cytochrome b561 bacterial/Ni-hydrogenase" evidence="7">
    <location>
        <begin position="17"/>
        <end position="190"/>
    </location>
</feature>
<dbReference type="Pfam" id="PF01292">
    <property type="entry name" value="Ni_hydr_CYTB"/>
    <property type="match status" value="1"/>
</dbReference>
<organism evidence="8 9">
    <name type="scientific">Acidithiobacillus concretivorus</name>
    <dbReference type="NCBI Taxonomy" id="3063952"/>
    <lineage>
        <taxon>Bacteria</taxon>
        <taxon>Pseudomonadati</taxon>
        <taxon>Pseudomonadota</taxon>
        <taxon>Acidithiobacillia</taxon>
        <taxon>Acidithiobacillales</taxon>
        <taxon>Acidithiobacillaceae</taxon>
        <taxon>Acidithiobacillus</taxon>
    </lineage>
</organism>
<dbReference type="EMBL" id="JABELD010000045">
    <property type="protein sequence ID" value="MBU2738452.1"/>
    <property type="molecule type" value="Genomic_DNA"/>
</dbReference>
<dbReference type="InterPro" id="IPR016174">
    <property type="entry name" value="Di-haem_cyt_TM"/>
</dbReference>
<evidence type="ECO:0000256" key="3">
    <source>
        <dbReference type="ARBA" id="ARBA00022692"/>
    </source>
</evidence>
<evidence type="ECO:0000259" key="7">
    <source>
        <dbReference type="Pfam" id="PF01292"/>
    </source>
</evidence>
<evidence type="ECO:0000256" key="1">
    <source>
        <dbReference type="ARBA" id="ARBA00004651"/>
    </source>
</evidence>
<evidence type="ECO:0000256" key="4">
    <source>
        <dbReference type="ARBA" id="ARBA00022989"/>
    </source>
</evidence>
<dbReference type="Proteomes" id="UP001197028">
    <property type="component" value="Unassembled WGS sequence"/>
</dbReference>
<proteinExistence type="predicted"/>
<comment type="subcellular location">
    <subcellularLocation>
        <location evidence="1">Cell membrane</location>
        <topology evidence="1">Multi-pass membrane protein</topology>
    </subcellularLocation>
</comment>
<feature type="transmembrane region" description="Helical" evidence="6">
    <location>
        <begin position="123"/>
        <end position="145"/>
    </location>
</feature>
<keyword evidence="3 6" id="KW-0812">Transmembrane</keyword>
<sequence length="204" mass="22809">MSMILVTAPYGRTHDSWPNRAKLLHLLLLSTVTFQMITGLMGWLYGWFPFEWHIIVGQVLIVVLLLQWGWLMLSRSGRMTLRYLFPLNPAGLRAVAEDIRGLFQGVLAPPGPRAGLPGLMHGVFLLSVTLVAAAGLLLLGGFRGWWFGIPFGWLLDILRWGAVAIALQWIGHVGMVFLHALTGDPLWNMFKLRLARKGCARSNK</sequence>
<name>A0ABS5ZQN3_9PROT</name>
<reference evidence="8 9" key="1">
    <citation type="journal article" date="2021" name="ISME J.">
        <title>Genomic evolution of the class Acidithiobacillia: deep-branching Proteobacteria living in extreme acidic conditions.</title>
        <authorList>
            <person name="Moya-Beltran A."/>
            <person name="Beard S."/>
            <person name="Rojas-Villalobos C."/>
            <person name="Issotta F."/>
            <person name="Gallardo Y."/>
            <person name="Ulloa R."/>
            <person name="Giaveno A."/>
            <person name="Degli Esposti M."/>
            <person name="Johnson D.B."/>
            <person name="Quatrini R."/>
        </authorList>
    </citation>
    <scope>NUCLEOTIDE SEQUENCE [LARGE SCALE GENOMIC DNA]</scope>
    <source>
        <strain evidence="8 9">ATCC 19703</strain>
    </source>
</reference>
<dbReference type="SUPFAM" id="SSF81342">
    <property type="entry name" value="Transmembrane di-heme cytochromes"/>
    <property type="match status" value="1"/>
</dbReference>
<feature type="transmembrane region" description="Helical" evidence="6">
    <location>
        <begin position="157"/>
        <end position="181"/>
    </location>
</feature>
<gene>
    <name evidence="8" type="ORF">HJG40_06540</name>
</gene>
<keyword evidence="4 6" id="KW-1133">Transmembrane helix</keyword>
<evidence type="ECO:0000313" key="8">
    <source>
        <dbReference type="EMBL" id="MBU2738452.1"/>
    </source>
</evidence>